<dbReference type="BioGRID-ORCS" id="338403">
    <property type="hits" value="1 hit in 79 CRISPR screens"/>
</dbReference>
<gene>
    <name evidence="5" type="primary">Cndp1</name>
</gene>
<dbReference type="SUPFAM" id="SSF53187">
    <property type="entry name" value="Zn-dependent exopeptidases"/>
    <property type="match status" value="1"/>
</dbReference>
<reference evidence="4" key="3">
    <citation type="journal article" date="2000" name="Genome Res.">
        <title>RIKEN integrated sequence analysis (RISA) system--384-format sequencing pipeline with 384 multicapillary sequencer.</title>
        <authorList>
            <person name="Shibata K."/>
            <person name="Itoh M."/>
            <person name="Aizawa K."/>
            <person name="Nagaoka S."/>
            <person name="Sasaki N."/>
            <person name="Carninci P."/>
            <person name="Konno H."/>
            <person name="Akiyama J."/>
            <person name="Nishi K."/>
            <person name="Kitsunai T."/>
            <person name="Tashiro H."/>
            <person name="Itoh M."/>
            <person name="Sumi N."/>
            <person name="Ishii Y."/>
            <person name="Nakamura S."/>
            <person name="Hazama M."/>
            <person name="Nishine T."/>
            <person name="Harada A."/>
            <person name="Yamamoto R."/>
            <person name="Matsumoto H."/>
            <person name="Sakaguchi S."/>
            <person name="Ikegami T."/>
            <person name="Kashiwagi K."/>
            <person name="Fujiwake S."/>
            <person name="Inoue K."/>
            <person name="Togawa Y."/>
            <person name="Izawa M."/>
            <person name="Ohara E."/>
            <person name="Watahiki M."/>
            <person name="Yoneda Y."/>
            <person name="Ishikawa T."/>
            <person name="Ozawa K."/>
            <person name="Tanaka T."/>
            <person name="Matsuura S."/>
            <person name="Kawai J."/>
            <person name="Okazaki Y."/>
            <person name="Muramatsu M."/>
            <person name="Inoue Y."/>
            <person name="Kira A."/>
            <person name="Hayashizaki Y."/>
        </authorList>
    </citation>
    <scope>NUCLEOTIDE SEQUENCE</scope>
    <source>
        <strain evidence="4">C57BL/6J</strain>
        <tissue evidence="4">Intestinal mucosa</tissue>
    </source>
</reference>
<sequence length="288" mass="31933">MFSSAHSGLLEKLFHYIDLHQDEFVQTLKEWVAIESDSVQPVPRLRQKLFQMMALAADKLRNLGAGVESIDLGSQQMPDGQSLPIPPILLAELGSDPEKPTVCFYGHLDVQPAQKDDGWLTDPYTLTEVDGKLYGRGATDNKGPVLAWINAVSTFRALQQDLPVNIKLILEGMEEAGSIALEELVMREKDHFFSSVDYIVISDNLWLSQRKPALTYGTRGNCYFTVEVKCRDQDFHSGTFGGILNEPMADLVALLGSNAFCTKENSVLFSLVSGSSLENFIVIVKLYA</sequence>
<evidence type="ECO:0000313" key="4">
    <source>
        <dbReference type="EMBL" id="BAE38346.1"/>
    </source>
</evidence>
<evidence type="ECO:0000256" key="2">
    <source>
        <dbReference type="ARBA" id="ARBA00022723"/>
    </source>
</evidence>
<reference evidence="4" key="6">
    <citation type="submission" date="2004-04" db="EMBL/GenBank/DDBJ databases">
        <authorList>
            <person name="Arakawa T."/>
            <person name="Carninci P."/>
            <person name="Fukuda S."/>
            <person name="Hashizume W."/>
            <person name="Hayashida K."/>
            <person name="Hori F."/>
            <person name="Iida J."/>
            <person name="Imamura K."/>
            <person name="Imotani K."/>
            <person name="Itoh M."/>
            <person name="Kanagawa S."/>
            <person name="Kawai J."/>
            <person name="Kojima M."/>
            <person name="Konno H."/>
            <person name="Murata M."/>
            <person name="Nakamura M."/>
            <person name="Ninomiya N."/>
            <person name="Nishiyori H."/>
            <person name="Nomura K."/>
            <person name="Ohno M."/>
            <person name="Sakazume N."/>
            <person name="Sano H."/>
            <person name="Sasaki D."/>
            <person name="Shibata K."/>
            <person name="Shiraki T."/>
            <person name="Tagami M."/>
            <person name="Tagami Y."/>
            <person name="Waki K."/>
            <person name="Watahiki A."/>
            <person name="Muramatsu M."/>
            <person name="Hayashizaki Y."/>
        </authorList>
    </citation>
    <scope>NUCLEOTIDE SEQUENCE</scope>
    <source>
        <strain evidence="4">C57BL/6J</strain>
        <tissue evidence="4">Intestinal mucosa</tissue>
    </source>
</reference>
<evidence type="ECO:0000313" key="5">
    <source>
        <dbReference type="MGI" id="MGI:2451097"/>
    </source>
</evidence>
<dbReference type="InterPro" id="IPR002933">
    <property type="entry name" value="Peptidase_M20"/>
</dbReference>
<dbReference type="InterPro" id="IPR001261">
    <property type="entry name" value="ArgE/DapE_CS"/>
</dbReference>
<evidence type="ECO:0008006" key="6">
    <source>
        <dbReference type="Google" id="ProtNLM"/>
    </source>
</evidence>
<dbReference type="InterPro" id="IPR051458">
    <property type="entry name" value="Cyt/Met_Dipeptidase"/>
</dbReference>
<dbReference type="Pfam" id="PF01546">
    <property type="entry name" value="Peptidase_M20"/>
    <property type="match status" value="1"/>
</dbReference>
<dbReference type="PANTHER" id="PTHR43270:SF1">
    <property type="entry name" value="BETA-ALA-HIS DIPEPTIDASE"/>
    <property type="match status" value="1"/>
</dbReference>
<dbReference type="PROSITE" id="PS00759">
    <property type="entry name" value="ARGE_DAPE_CPG2_2"/>
    <property type="match status" value="1"/>
</dbReference>
<dbReference type="FunFam" id="3.40.630.10:FF:000014">
    <property type="entry name" value="Cytosolic non-specific dipeptidase"/>
    <property type="match status" value="1"/>
</dbReference>
<dbReference type="GeneID" id="338403"/>
<name>Q3TMU4_MOUSE</name>
<reference evidence="4" key="4">
    <citation type="journal article" date="2001" name="Nature">
        <title>Functional annotation of a full-length mouse cDNA collection.</title>
        <authorList>
            <consortium name="The RIKEN Genome Exploration Research Group Phase II Team and the FANTOM Consortium"/>
        </authorList>
    </citation>
    <scope>NUCLEOTIDE SEQUENCE</scope>
    <source>
        <strain evidence="4">C57BL/6J</strain>
        <tissue evidence="4">Intestinal mucosa</tissue>
    </source>
</reference>
<dbReference type="EMBL" id="AK165706">
    <property type="protein sequence ID" value="BAE38346.1"/>
    <property type="molecule type" value="mRNA"/>
</dbReference>
<keyword evidence="3" id="KW-0378">Hydrolase</keyword>
<reference evidence="4" key="2">
    <citation type="journal article" date="2000" name="Genome Res.">
        <title>Normalization and subtraction of cap-trapper-selected cDNAs to prepare full-length cDNA libraries for rapid discovery of new genes.</title>
        <authorList>
            <person name="Carninci P."/>
            <person name="Shibata Y."/>
            <person name="Hayatsu N."/>
            <person name="Sugahara Y."/>
            <person name="Shibata K."/>
            <person name="Itoh M."/>
            <person name="Konno H."/>
            <person name="Okazaki Y."/>
            <person name="Muramatsu M."/>
            <person name="Hayashizaki Y."/>
        </authorList>
    </citation>
    <scope>NUCLEOTIDE SEQUENCE</scope>
    <source>
        <strain evidence="4">C57BL/6J</strain>
        <tissue evidence="4">Intestinal mucosa</tissue>
    </source>
</reference>
<dbReference type="RefSeq" id="NP_803233.2">
    <property type="nucleotide sequence ID" value="NM_177450.4"/>
</dbReference>
<dbReference type="GO" id="GO:0046872">
    <property type="term" value="F:metal ion binding"/>
    <property type="evidence" value="ECO:0007669"/>
    <property type="project" value="UniProtKB-KW"/>
</dbReference>
<protein>
    <recommendedName>
        <fullName evidence="6">Beta-Ala-His dipeptidase</fullName>
    </recommendedName>
</protein>
<proteinExistence type="evidence at transcript level"/>
<dbReference type="MGI" id="MGI:2451097">
    <property type="gene designation" value="Cndp1"/>
</dbReference>
<accession>Q3TMU4</accession>
<dbReference type="OrthoDB" id="7832001at2759"/>
<reference evidence="4" key="5">
    <citation type="journal article" date="2002" name="Nature">
        <title>Analysis of the mouse transcriptome based on functional annotation of 60,770 full-length cDNAs.</title>
        <authorList>
            <consortium name="The FANTOM Consortium and the RIKEN Genome Exploration Research Group Phase I and II Team"/>
        </authorList>
    </citation>
    <scope>NUCLEOTIDE SEQUENCE</scope>
    <source>
        <strain evidence="4">C57BL/6J</strain>
        <tissue evidence="4">Intestinal mucosa</tissue>
    </source>
</reference>
<reference evidence="4" key="8">
    <citation type="journal article" date="2005" name="Science">
        <title>Antisense Transcription in the Mammalian Transcriptome.</title>
        <authorList>
            <consortium name="RIKEN Genome Exploration Research Group and Genome Science Group (Genome Network Project Core Group) and the FANTOM Consortium"/>
        </authorList>
    </citation>
    <scope>NUCLEOTIDE SEQUENCE</scope>
    <source>
        <strain evidence="4">C57BL/6J</strain>
        <tissue evidence="4">Intestinal mucosa</tissue>
    </source>
</reference>
<evidence type="ECO:0000256" key="1">
    <source>
        <dbReference type="ARBA" id="ARBA00022670"/>
    </source>
</evidence>
<dbReference type="CTD" id="84735"/>
<keyword evidence="1" id="KW-0645">Protease</keyword>
<dbReference type="Gene3D" id="3.40.630.10">
    <property type="entry name" value="Zn peptidases"/>
    <property type="match status" value="1"/>
</dbReference>
<dbReference type="GO" id="GO:0008233">
    <property type="term" value="F:peptidase activity"/>
    <property type="evidence" value="ECO:0007669"/>
    <property type="project" value="UniProtKB-KW"/>
</dbReference>
<dbReference type="AGR" id="MGI:2451097"/>
<dbReference type="PANTHER" id="PTHR43270">
    <property type="entry name" value="BETA-ALA-HIS DIPEPTIDASE"/>
    <property type="match status" value="1"/>
</dbReference>
<organism evidence="4">
    <name type="scientific">Mus musculus</name>
    <name type="common">Mouse</name>
    <dbReference type="NCBI Taxonomy" id="10090"/>
    <lineage>
        <taxon>Eukaryota</taxon>
        <taxon>Metazoa</taxon>
        <taxon>Chordata</taxon>
        <taxon>Craniata</taxon>
        <taxon>Vertebrata</taxon>
        <taxon>Euteleostomi</taxon>
        <taxon>Mammalia</taxon>
        <taxon>Eutheria</taxon>
        <taxon>Euarchontoglires</taxon>
        <taxon>Glires</taxon>
        <taxon>Rodentia</taxon>
        <taxon>Myomorpha</taxon>
        <taxon>Muroidea</taxon>
        <taxon>Muridae</taxon>
        <taxon>Murinae</taxon>
        <taxon>Mus</taxon>
        <taxon>Mus</taxon>
    </lineage>
</organism>
<dbReference type="AlphaFoldDB" id="Q3TMU4"/>
<reference evidence="4" key="7">
    <citation type="journal article" date="2005" name="Science">
        <title>The Transcriptional Landscape of the Mammalian Genome.</title>
        <authorList>
            <consortium name="The FANTOM Consortium"/>
            <consortium name="Riken Genome Exploration Research Group and Genome Science Group (Genome Network Project Core Group)"/>
        </authorList>
    </citation>
    <scope>NUCLEOTIDE SEQUENCE</scope>
    <source>
        <strain evidence="4">C57BL/6J</strain>
        <tissue evidence="4">Intestinal mucosa</tissue>
    </source>
</reference>
<dbReference type="PeptideAtlas" id="Q3TMU4"/>
<dbReference type="KEGG" id="mmu:338403"/>
<dbReference type="GO" id="GO:0006508">
    <property type="term" value="P:proteolysis"/>
    <property type="evidence" value="ECO:0007669"/>
    <property type="project" value="UniProtKB-KW"/>
</dbReference>
<dbReference type="DNASU" id="338403"/>
<keyword evidence="2" id="KW-0479">Metal-binding</keyword>
<dbReference type="UCSC" id="uc008fus.2">
    <property type="organism name" value="mouse"/>
</dbReference>
<evidence type="ECO:0000256" key="3">
    <source>
        <dbReference type="ARBA" id="ARBA00022801"/>
    </source>
</evidence>
<dbReference type="MEROPS" id="M20.006"/>
<reference evidence="4" key="1">
    <citation type="journal article" date="1999" name="Methods Enzymol.">
        <title>High-efficiency full-length cDNA cloning.</title>
        <authorList>
            <person name="Carninci P."/>
            <person name="Hayashizaki Y."/>
        </authorList>
    </citation>
    <scope>NUCLEOTIDE SEQUENCE</scope>
    <source>
        <strain evidence="4">C57BL/6J</strain>
        <tissue evidence="4">Intestinal mucosa</tissue>
    </source>
</reference>